<dbReference type="CDD" id="cd23783">
    <property type="entry name" value="RWD_ScITT1-like"/>
    <property type="match status" value="1"/>
</dbReference>
<dbReference type="GO" id="GO:0016567">
    <property type="term" value="P:protein ubiquitination"/>
    <property type="evidence" value="ECO:0007669"/>
    <property type="project" value="InterPro"/>
</dbReference>
<keyword evidence="7 11" id="KW-0863">Zinc-finger</keyword>
<name>A0A1Q3AA39_ZYGRO</name>
<dbReference type="SUPFAM" id="SSF57850">
    <property type="entry name" value="RING/U-box"/>
    <property type="match status" value="2"/>
</dbReference>
<dbReference type="InterPro" id="IPR044066">
    <property type="entry name" value="TRIAD_supradom"/>
</dbReference>
<feature type="domain" description="RING-type" evidence="12">
    <location>
        <begin position="180"/>
        <end position="228"/>
    </location>
</feature>
<evidence type="ECO:0000256" key="9">
    <source>
        <dbReference type="ARBA" id="ARBA00022833"/>
    </source>
</evidence>
<evidence type="ECO:0000256" key="1">
    <source>
        <dbReference type="ARBA" id="ARBA00001798"/>
    </source>
</evidence>
<evidence type="ECO:0000313" key="15">
    <source>
        <dbReference type="Proteomes" id="UP000187013"/>
    </source>
</evidence>
<evidence type="ECO:0000256" key="6">
    <source>
        <dbReference type="ARBA" id="ARBA00022737"/>
    </source>
</evidence>
<evidence type="ECO:0000256" key="3">
    <source>
        <dbReference type="ARBA" id="ARBA00012251"/>
    </source>
</evidence>
<keyword evidence="5" id="KW-0479">Metal-binding</keyword>
<comment type="pathway">
    <text evidence="2">Protein modification; protein ubiquitination.</text>
</comment>
<dbReference type="AlphaFoldDB" id="A0A1Q3AA39"/>
<dbReference type="InterPro" id="IPR002867">
    <property type="entry name" value="IBR_dom"/>
</dbReference>
<evidence type="ECO:0000256" key="8">
    <source>
        <dbReference type="ARBA" id="ARBA00022786"/>
    </source>
</evidence>
<dbReference type="EMBL" id="BDGX01000033">
    <property type="protein sequence ID" value="GAV52619.1"/>
    <property type="molecule type" value="Genomic_DNA"/>
</dbReference>
<evidence type="ECO:0000256" key="11">
    <source>
        <dbReference type="PROSITE-ProRule" id="PRU00175"/>
    </source>
</evidence>
<comment type="caution">
    <text evidence="14">The sequence shown here is derived from an EMBL/GenBank/DDBJ whole genome shotgun (WGS) entry which is preliminary data.</text>
</comment>
<dbReference type="Pfam" id="PF26200">
    <property type="entry name" value="Rcat_RNF216"/>
    <property type="match status" value="1"/>
</dbReference>
<dbReference type="CDD" id="cd20354">
    <property type="entry name" value="Rcat_RBR_RNF14"/>
    <property type="match status" value="1"/>
</dbReference>
<keyword evidence="9" id="KW-0862">Zinc</keyword>
<evidence type="ECO:0000256" key="2">
    <source>
        <dbReference type="ARBA" id="ARBA00004906"/>
    </source>
</evidence>
<keyword evidence="6" id="KW-0677">Repeat</keyword>
<gene>
    <name evidence="14" type="ORF">ZYGR_0AG06100</name>
</gene>
<dbReference type="PROSITE" id="PS50089">
    <property type="entry name" value="ZF_RING_2"/>
    <property type="match status" value="1"/>
</dbReference>
<evidence type="ECO:0000256" key="5">
    <source>
        <dbReference type="ARBA" id="ARBA00022723"/>
    </source>
</evidence>
<dbReference type="OrthoDB" id="1431934at2759"/>
<accession>A0A1Q3AA39</accession>
<evidence type="ECO:0000313" key="14">
    <source>
        <dbReference type="EMBL" id="GAV52619.1"/>
    </source>
</evidence>
<dbReference type="Gene3D" id="1.20.120.1750">
    <property type="match status" value="1"/>
</dbReference>
<dbReference type="SMART" id="SM00184">
    <property type="entry name" value="RING"/>
    <property type="match status" value="2"/>
</dbReference>
<dbReference type="InterPro" id="IPR001841">
    <property type="entry name" value="Znf_RING"/>
</dbReference>
<comment type="similarity">
    <text evidence="10">Belongs to the RBR family. RNF14 subfamily.</text>
</comment>
<reference evidence="14 15" key="1">
    <citation type="submission" date="2016-08" db="EMBL/GenBank/DDBJ databases">
        <title>Draft genome sequence of allopolyploid Zygosaccharomyces rouxii.</title>
        <authorList>
            <person name="Watanabe J."/>
            <person name="Uehara K."/>
            <person name="Mogi Y."/>
            <person name="Tsukioka Y."/>
        </authorList>
    </citation>
    <scope>NUCLEOTIDE SEQUENCE [LARGE SCALE GENOMIC DNA]</scope>
    <source>
        <strain evidence="14 15">NBRC 110957</strain>
    </source>
</reference>
<dbReference type="InterPro" id="IPR047548">
    <property type="entry name" value="Rcat_RBR_RNF14"/>
</dbReference>
<evidence type="ECO:0000259" key="12">
    <source>
        <dbReference type="PROSITE" id="PS50089"/>
    </source>
</evidence>
<comment type="catalytic activity">
    <reaction evidence="1">
        <text>[E2 ubiquitin-conjugating enzyme]-S-ubiquitinyl-L-cysteine + [acceptor protein]-L-lysine = [E2 ubiquitin-conjugating enzyme]-L-cysteine + [acceptor protein]-N(6)-ubiquitinyl-L-lysine.</text>
        <dbReference type="EC" id="2.3.2.31"/>
    </reaction>
</comment>
<dbReference type="InterPro" id="IPR013083">
    <property type="entry name" value="Znf_RING/FYVE/PHD"/>
</dbReference>
<dbReference type="GO" id="GO:0008270">
    <property type="term" value="F:zinc ion binding"/>
    <property type="evidence" value="ECO:0007669"/>
    <property type="project" value="UniProtKB-KW"/>
</dbReference>
<proteinExistence type="inferred from homology"/>
<evidence type="ECO:0000256" key="4">
    <source>
        <dbReference type="ARBA" id="ARBA00022679"/>
    </source>
</evidence>
<dbReference type="SMART" id="SM00647">
    <property type="entry name" value="IBR"/>
    <property type="match status" value="2"/>
</dbReference>
<dbReference type="PANTHER" id="PTHR11685">
    <property type="entry name" value="RBR FAMILY RING FINGER AND IBR DOMAIN-CONTAINING"/>
    <property type="match status" value="1"/>
</dbReference>
<protein>
    <recommendedName>
        <fullName evidence="3">RBR-type E3 ubiquitin transferase</fullName>
        <ecNumber evidence="3">2.3.2.31</ecNumber>
    </recommendedName>
</protein>
<evidence type="ECO:0000256" key="7">
    <source>
        <dbReference type="ARBA" id="ARBA00022771"/>
    </source>
</evidence>
<dbReference type="EC" id="2.3.2.31" evidence="3"/>
<evidence type="ECO:0000259" key="13">
    <source>
        <dbReference type="PROSITE" id="PS51873"/>
    </source>
</evidence>
<dbReference type="Gene3D" id="3.30.40.10">
    <property type="entry name" value="Zinc/RING finger domain, C3HC4 (zinc finger)"/>
    <property type="match status" value="1"/>
</dbReference>
<evidence type="ECO:0000256" key="10">
    <source>
        <dbReference type="ARBA" id="ARBA00044508"/>
    </source>
</evidence>
<keyword evidence="4" id="KW-0808">Transferase</keyword>
<sequence>MMEGESRFQEDLSILLDMYPELQIDVGLENVDEVSKIRGHLPFNISLPQDVKVRHGDRELVFKELTSNTLNFEIKQDEYPSLRRAISLDIQSAWITKKDRTRLLQAVHHEFDDMTDPNSENYDEYAPVMMLVFGYLTDDSSQVLIEGRERVCQTQDEFESFAQMYQQIERNEMVSQNFDCSICMETKKGDKMIKLPCFHALCFDCTKSYYTAMIEQASIDRVRCVECEYNPVDLEKLNSYKDIKRALFTPSIPFETFQGVLDPHICNKYQKLFHEQAANKLSKYCAYSCVSCTRCGYWCVKENLDEPMIQCSNCEFTFCFDCLHSWHGYNNVCGKKVSIPKDIVESYVNSLELTGLEDRKMALEAKYGKRILEMEADAYVSDKLLDEAVNAEGSNLQRCPRCRVVVQRSEGCNKMKCTVCSTPFCYICGEMLYIDDPYEHFRNPLSECYARLFEGMPGTDS</sequence>
<dbReference type="GO" id="GO:0061630">
    <property type="term" value="F:ubiquitin protein ligase activity"/>
    <property type="evidence" value="ECO:0007669"/>
    <property type="project" value="UniProtKB-EC"/>
</dbReference>
<keyword evidence="8" id="KW-0833">Ubl conjugation pathway</keyword>
<dbReference type="PROSITE" id="PS51873">
    <property type="entry name" value="TRIAD"/>
    <property type="match status" value="1"/>
</dbReference>
<organism evidence="14 15">
    <name type="scientific">Zygosaccharomyces rouxii</name>
    <dbReference type="NCBI Taxonomy" id="4956"/>
    <lineage>
        <taxon>Eukaryota</taxon>
        <taxon>Fungi</taxon>
        <taxon>Dikarya</taxon>
        <taxon>Ascomycota</taxon>
        <taxon>Saccharomycotina</taxon>
        <taxon>Saccharomycetes</taxon>
        <taxon>Saccharomycetales</taxon>
        <taxon>Saccharomycetaceae</taxon>
        <taxon>Zygosaccharomyces</taxon>
    </lineage>
</organism>
<dbReference type="InterPro" id="IPR031127">
    <property type="entry name" value="E3_UB_ligase_RBR"/>
</dbReference>
<feature type="domain" description="RING-type" evidence="13">
    <location>
        <begin position="176"/>
        <end position="452"/>
    </location>
</feature>
<dbReference type="Proteomes" id="UP000187013">
    <property type="component" value="Unassembled WGS sequence"/>
</dbReference>